<accession>K8EGI4</accession>
<dbReference type="AlphaFoldDB" id="K8EGI4"/>
<name>K8EGI4_9CHLO</name>
<dbReference type="InterPro" id="IPR036770">
    <property type="entry name" value="Ankyrin_rpt-contain_sf"/>
</dbReference>
<proteinExistence type="predicted"/>
<evidence type="ECO:0000313" key="2">
    <source>
        <dbReference type="Proteomes" id="UP000198341"/>
    </source>
</evidence>
<dbReference type="InterPro" id="IPR052050">
    <property type="entry name" value="SecEffector_AnkRepeat"/>
</dbReference>
<protein>
    <submittedName>
        <fullName evidence="1">Uncharacterized protein</fullName>
    </submittedName>
</protein>
<dbReference type="Pfam" id="PF12796">
    <property type="entry name" value="Ank_2"/>
    <property type="match status" value="1"/>
</dbReference>
<dbReference type="PANTHER" id="PTHR46586:SF3">
    <property type="entry name" value="ANKYRIN REPEAT-CONTAINING PROTEIN"/>
    <property type="match status" value="1"/>
</dbReference>
<dbReference type="PANTHER" id="PTHR46586">
    <property type="entry name" value="ANKYRIN REPEAT-CONTAINING PROTEIN"/>
    <property type="match status" value="1"/>
</dbReference>
<dbReference type="Gene3D" id="1.25.40.20">
    <property type="entry name" value="Ankyrin repeat-containing domain"/>
    <property type="match status" value="1"/>
</dbReference>
<dbReference type="GeneID" id="19015362"/>
<organism evidence="1 2">
    <name type="scientific">Bathycoccus prasinos</name>
    <dbReference type="NCBI Taxonomy" id="41875"/>
    <lineage>
        <taxon>Eukaryota</taxon>
        <taxon>Viridiplantae</taxon>
        <taxon>Chlorophyta</taxon>
        <taxon>Mamiellophyceae</taxon>
        <taxon>Mamiellales</taxon>
        <taxon>Bathycoccaceae</taxon>
        <taxon>Bathycoccus</taxon>
    </lineage>
</organism>
<dbReference type="SUPFAM" id="SSF48403">
    <property type="entry name" value="Ankyrin repeat"/>
    <property type="match status" value="1"/>
</dbReference>
<gene>
    <name evidence="1" type="ORF">Bathy06g03810</name>
</gene>
<dbReference type="InterPro" id="IPR002110">
    <property type="entry name" value="Ankyrin_rpt"/>
</dbReference>
<dbReference type="KEGG" id="bpg:Bathy06g03810"/>
<dbReference type="EMBL" id="FO082273">
    <property type="protein sequence ID" value="CCO17136.1"/>
    <property type="molecule type" value="Genomic_DNA"/>
</dbReference>
<dbReference type="RefSeq" id="XP_007512536.1">
    <property type="nucleotide sequence ID" value="XM_007512474.1"/>
</dbReference>
<keyword evidence="2" id="KW-1185">Reference proteome</keyword>
<dbReference type="Proteomes" id="UP000198341">
    <property type="component" value="Chromosome 6"/>
</dbReference>
<evidence type="ECO:0000313" key="1">
    <source>
        <dbReference type="EMBL" id="CCO17136.1"/>
    </source>
</evidence>
<reference evidence="1 2" key="1">
    <citation type="submission" date="2011-10" db="EMBL/GenBank/DDBJ databases">
        <authorList>
            <person name="Genoscope - CEA"/>
        </authorList>
    </citation>
    <scope>NUCLEOTIDE SEQUENCE [LARGE SCALE GENOMIC DNA]</scope>
    <source>
        <strain evidence="1 2">RCC 1105</strain>
    </source>
</reference>
<dbReference type="OrthoDB" id="498371at2759"/>
<sequence length="312" mass="36128">MSSGVITTRAQKRRMGERDVWDLIVNDDDICFQHILPRLNSNDVKFLYEVNGETRKLIKRSTRAGDLKKKFKVDEMSSVSTLEVAWEHKSLLPSDWSDAETKFCWQVAGTNKLELLKWAREEKKCKWNEGTINRAAEQGNLEMVKYCVANECPISTLTCAKAAGDGHLEVLKYLREEAKAPWGPETAAWAAKNGHLYILEYLVEREFQFDEGACQLAAKNGHLDCLKYLHETAKAPWNYWAVRGAHNKNHTECVQYLLDNDCPLPDGWSYEDGELYSSEEEEGDYVDWEEVMEYWADPEDWDEFMEHWAHGM</sequence>